<dbReference type="AlphaFoldDB" id="A0A8T0HQA0"/>
<gene>
    <name evidence="2" type="ORF">KC19_VG137700</name>
</gene>
<evidence type="ECO:0000313" key="2">
    <source>
        <dbReference type="EMBL" id="KAG0572959.1"/>
    </source>
</evidence>
<comment type="caution">
    <text evidence="2">The sequence shown here is derived from an EMBL/GenBank/DDBJ whole genome shotgun (WGS) entry which is preliminary data.</text>
</comment>
<feature type="non-terminal residue" evidence="2">
    <location>
        <position position="1"/>
    </location>
</feature>
<dbReference type="InterPro" id="IPR023393">
    <property type="entry name" value="START-like_dom_sf"/>
</dbReference>
<accession>A0A8T0HQA0</accession>
<dbReference type="EMBL" id="CM026426">
    <property type="protein sequence ID" value="KAG0572959.1"/>
    <property type="molecule type" value="Genomic_DNA"/>
</dbReference>
<proteinExistence type="predicted"/>
<evidence type="ECO:0000259" key="1">
    <source>
        <dbReference type="Pfam" id="PF02121"/>
    </source>
</evidence>
<dbReference type="GO" id="GO:0005548">
    <property type="term" value="F:phospholipid transporter activity"/>
    <property type="evidence" value="ECO:0007669"/>
    <property type="project" value="InterPro"/>
</dbReference>
<dbReference type="PANTHER" id="PTHR10658:SF87">
    <property type="entry name" value="PHOSPHATIDYLINOSITOL TRANSFER PROTEIN"/>
    <property type="match status" value="1"/>
</dbReference>
<dbReference type="InterPro" id="IPR001666">
    <property type="entry name" value="PI_transfer"/>
</dbReference>
<protein>
    <recommendedName>
        <fullName evidence="1">Phosphatidylinositol transfer protein N-terminal domain-containing protein</fullName>
    </recommendedName>
</protein>
<feature type="domain" description="Phosphatidylinositol transfer protein N-terminal" evidence="1">
    <location>
        <begin position="1"/>
        <end position="75"/>
    </location>
</feature>
<name>A0A8T0HQA0_CERPU</name>
<dbReference type="Pfam" id="PF02121">
    <property type="entry name" value="IP_trans"/>
    <property type="match status" value="1"/>
</dbReference>
<reference evidence="2" key="1">
    <citation type="submission" date="2020-06" db="EMBL/GenBank/DDBJ databases">
        <title>WGS assembly of Ceratodon purpureus strain R40.</title>
        <authorList>
            <person name="Carey S.B."/>
            <person name="Jenkins J."/>
            <person name="Shu S."/>
            <person name="Lovell J.T."/>
            <person name="Sreedasyam A."/>
            <person name="Maumus F."/>
            <person name="Tiley G.P."/>
            <person name="Fernandez-Pozo N."/>
            <person name="Barry K."/>
            <person name="Chen C."/>
            <person name="Wang M."/>
            <person name="Lipzen A."/>
            <person name="Daum C."/>
            <person name="Saski C.A."/>
            <person name="Payton A.C."/>
            <person name="Mcbreen J.C."/>
            <person name="Conrad R.E."/>
            <person name="Kollar L.M."/>
            <person name="Olsson S."/>
            <person name="Huttunen S."/>
            <person name="Landis J.B."/>
            <person name="Wickett N.J."/>
            <person name="Johnson M.G."/>
            <person name="Rensing S.A."/>
            <person name="Grimwood J."/>
            <person name="Schmutz J."/>
            <person name="Mcdaniel S.F."/>
        </authorList>
    </citation>
    <scope>NUCLEOTIDE SEQUENCE</scope>
    <source>
        <strain evidence="2">R40</strain>
    </source>
</reference>
<evidence type="ECO:0000313" key="3">
    <source>
        <dbReference type="Proteomes" id="UP000822688"/>
    </source>
</evidence>
<dbReference type="Proteomes" id="UP000822688">
    <property type="component" value="Chromosome V"/>
</dbReference>
<dbReference type="SUPFAM" id="SSF55961">
    <property type="entry name" value="Bet v1-like"/>
    <property type="match status" value="1"/>
</dbReference>
<keyword evidence="3" id="KW-1185">Reference proteome</keyword>
<dbReference type="Gene3D" id="3.30.530.20">
    <property type="match status" value="1"/>
</dbReference>
<dbReference type="InterPro" id="IPR055261">
    <property type="entry name" value="PI_transfer_N"/>
</dbReference>
<organism evidence="2 3">
    <name type="scientific">Ceratodon purpureus</name>
    <name type="common">Fire moss</name>
    <name type="synonym">Dicranum purpureum</name>
    <dbReference type="NCBI Taxonomy" id="3225"/>
    <lineage>
        <taxon>Eukaryota</taxon>
        <taxon>Viridiplantae</taxon>
        <taxon>Streptophyta</taxon>
        <taxon>Embryophyta</taxon>
        <taxon>Bryophyta</taxon>
        <taxon>Bryophytina</taxon>
        <taxon>Bryopsida</taxon>
        <taxon>Dicranidae</taxon>
        <taxon>Pseudoditrichales</taxon>
        <taxon>Ditrichaceae</taxon>
        <taxon>Ceratodon</taxon>
    </lineage>
</organism>
<sequence>VEEFKRGQHFANFKTNELNTSEGQGGPLLSTLPYENETWGEGIYTHSLYRLGDRLPDWVTRLVPSNALIIDEKTWMPAHESLYPILMLLDLHML</sequence>
<dbReference type="PANTHER" id="PTHR10658">
    <property type="entry name" value="PHOSPHATIDYLINOSITOL TRANSFER PROTEIN"/>
    <property type="match status" value="1"/>
</dbReference>